<comment type="caution">
    <text evidence="3">The sequence shown here is derived from an EMBL/GenBank/DDBJ whole genome shotgun (WGS) entry which is preliminary data.</text>
</comment>
<name>A0ABQ8U3P2_9EUKA</name>
<proteinExistence type="predicted"/>
<gene>
    <name evidence="3" type="ORF">PAPYR_13492</name>
</gene>
<sequence length="269" mass="30178">MSKTSELTSELVLESVYHRVDRITPLSYPMTPVDLLAFLEACQEEIVTESRSFIPQFLPFLPNVRDLVVGRYFTAAQTAVRETLTAAITKSQEILSLELLKCIPAIHSFNKVVVAEGIKEPLDVNSLFADAVTQWRQRVKVNMSQITERAFSIETWKRPTARSHMVPSLLDVFTYISARADVLFAIQHPHLGIATRDFHNAVEEVLCRYLSLVREAFVIPATLMPAVPLPQPAPAPKRPRNADPYAVERPALGMTPPDAQRVGQYALEE</sequence>
<evidence type="ECO:0000313" key="3">
    <source>
        <dbReference type="EMBL" id="KAJ4452386.1"/>
    </source>
</evidence>
<reference evidence="3" key="1">
    <citation type="journal article" date="2022" name="bioRxiv">
        <title>Genomics of Preaxostyla Flagellates Illuminates Evolutionary Transitions and the Path Towards Mitochondrial Loss.</title>
        <authorList>
            <person name="Novak L.V.F."/>
            <person name="Treitli S.C."/>
            <person name="Pyrih J."/>
            <person name="Halakuc P."/>
            <person name="Pipaliya S.V."/>
            <person name="Vacek V."/>
            <person name="Brzon O."/>
            <person name="Soukal P."/>
            <person name="Eme L."/>
            <person name="Dacks J.B."/>
            <person name="Karnkowska A."/>
            <person name="Elias M."/>
            <person name="Hampl V."/>
        </authorList>
    </citation>
    <scope>NUCLEOTIDE SEQUENCE</scope>
    <source>
        <strain evidence="3">RCP-MX</strain>
    </source>
</reference>
<organism evidence="3 4">
    <name type="scientific">Paratrimastix pyriformis</name>
    <dbReference type="NCBI Taxonomy" id="342808"/>
    <lineage>
        <taxon>Eukaryota</taxon>
        <taxon>Metamonada</taxon>
        <taxon>Preaxostyla</taxon>
        <taxon>Paratrimastigidae</taxon>
        <taxon>Paratrimastix</taxon>
    </lineage>
</organism>
<dbReference type="InterPro" id="IPR057984">
    <property type="entry name" value="PATROL1_C"/>
</dbReference>
<feature type="region of interest" description="Disordered" evidence="1">
    <location>
        <begin position="229"/>
        <end position="269"/>
    </location>
</feature>
<feature type="domain" description="PATROL1-like C-terminal" evidence="2">
    <location>
        <begin position="131"/>
        <end position="228"/>
    </location>
</feature>
<accession>A0ABQ8U3P2</accession>
<dbReference type="Proteomes" id="UP001141327">
    <property type="component" value="Unassembled WGS sequence"/>
</dbReference>
<evidence type="ECO:0000313" key="4">
    <source>
        <dbReference type="Proteomes" id="UP001141327"/>
    </source>
</evidence>
<evidence type="ECO:0000256" key="1">
    <source>
        <dbReference type="SAM" id="MobiDB-lite"/>
    </source>
</evidence>
<evidence type="ECO:0000259" key="2">
    <source>
        <dbReference type="Pfam" id="PF25761"/>
    </source>
</evidence>
<keyword evidence="4" id="KW-1185">Reference proteome</keyword>
<dbReference type="EMBL" id="JAPMOS010000560">
    <property type="protein sequence ID" value="KAJ4452386.1"/>
    <property type="molecule type" value="Genomic_DNA"/>
</dbReference>
<dbReference type="Pfam" id="PF25761">
    <property type="entry name" value="TPR_PATROL1"/>
    <property type="match status" value="1"/>
</dbReference>
<protein>
    <recommendedName>
        <fullName evidence="2">PATROL1-like C-terminal domain-containing protein</fullName>
    </recommendedName>
</protein>